<dbReference type="OrthoDB" id="9804264at2"/>
<dbReference type="EMBL" id="CP000821">
    <property type="protein sequence ID" value="ABV37607.1"/>
    <property type="molecule type" value="Genomic_DNA"/>
</dbReference>
<dbReference type="Proteomes" id="UP000002015">
    <property type="component" value="Chromosome"/>
</dbReference>
<dbReference type="Gene3D" id="3.40.640.10">
    <property type="entry name" value="Type I PLP-dependent aspartate aminotransferase-like (Major domain)"/>
    <property type="match status" value="1"/>
</dbReference>
<dbReference type="InterPro" id="IPR015424">
    <property type="entry name" value="PyrdxlP-dep_Trfase"/>
</dbReference>
<dbReference type="STRING" id="425104.Ssed_3003"/>
<dbReference type="HOGENOM" id="CLU_731369_0_0_6"/>
<dbReference type="eggNOG" id="ENOG50332J9">
    <property type="taxonomic scope" value="Bacteria"/>
</dbReference>
<comment type="similarity">
    <text evidence="2">Belongs to the DegT/DnrJ/EryC1 family.</text>
</comment>
<dbReference type="Pfam" id="PF01041">
    <property type="entry name" value="DegT_DnrJ_EryC1"/>
    <property type="match status" value="1"/>
</dbReference>
<evidence type="ECO:0000313" key="4">
    <source>
        <dbReference type="Proteomes" id="UP000002015"/>
    </source>
</evidence>
<proteinExistence type="inferred from homology"/>
<dbReference type="RefSeq" id="WP_012143337.1">
    <property type="nucleotide sequence ID" value="NC_009831.1"/>
</dbReference>
<protein>
    <submittedName>
        <fullName evidence="3">Pyridoxal phosphate-dependent enzyme</fullName>
    </submittedName>
</protein>
<dbReference type="KEGG" id="sse:Ssed_3003"/>
<dbReference type="InterPro" id="IPR000653">
    <property type="entry name" value="DegT/StrS_aminotransferase"/>
</dbReference>
<reference evidence="3 4" key="1">
    <citation type="submission" date="2007-08" db="EMBL/GenBank/DDBJ databases">
        <title>Complete sequence of Shewanella sediminis HAW-EB3.</title>
        <authorList>
            <consortium name="US DOE Joint Genome Institute"/>
            <person name="Copeland A."/>
            <person name="Lucas S."/>
            <person name="Lapidus A."/>
            <person name="Barry K."/>
            <person name="Glavina del Rio T."/>
            <person name="Dalin E."/>
            <person name="Tice H."/>
            <person name="Pitluck S."/>
            <person name="Chertkov O."/>
            <person name="Brettin T."/>
            <person name="Bruce D."/>
            <person name="Detter J.C."/>
            <person name="Han C."/>
            <person name="Schmutz J."/>
            <person name="Larimer F."/>
            <person name="Land M."/>
            <person name="Hauser L."/>
            <person name="Kyrpides N."/>
            <person name="Kim E."/>
            <person name="Zhao J.-S."/>
            <person name="Richardson P."/>
        </authorList>
    </citation>
    <scope>NUCLEOTIDE SEQUENCE [LARGE SCALE GENOMIC DNA]</scope>
    <source>
        <strain evidence="3 4">HAW-EB3</strain>
    </source>
</reference>
<organism evidence="3 4">
    <name type="scientific">Shewanella sediminis (strain HAW-EB3)</name>
    <dbReference type="NCBI Taxonomy" id="425104"/>
    <lineage>
        <taxon>Bacteria</taxon>
        <taxon>Pseudomonadati</taxon>
        <taxon>Pseudomonadota</taxon>
        <taxon>Gammaproteobacteria</taxon>
        <taxon>Alteromonadales</taxon>
        <taxon>Shewanellaceae</taxon>
        <taxon>Shewanella</taxon>
    </lineage>
</organism>
<name>A8FXN4_SHESH</name>
<dbReference type="SUPFAM" id="SSF53383">
    <property type="entry name" value="PLP-dependent transferases"/>
    <property type="match status" value="1"/>
</dbReference>
<accession>A8FXN4</accession>
<keyword evidence="1 2" id="KW-0663">Pyridoxal phosphate</keyword>
<keyword evidence="4" id="KW-1185">Reference proteome</keyword>
<evidence type="ECO:0000313" key="3">
    <source>
        <dbReference type="EMBL" id="ABV37607.1"/>
    </source>
</evidence>
<sequence length="378" mass="42435">MDYQNKLNVNLFSNQDKPSYPIDEFLSSQQLEPENIVSFAERKEFNINRVSELLESSEFYNRWSNRGPAWFALAHAYENFFTRLTNKVVIPCANGGIALEALAGLHNVRQKKTLRWCVSSFSFANAGRGVFSNAIKVDCDEQGALSLDALSQIDQNSFDGIVVTNPFGLLKDFSLYSEWQNKTGKVVIYDNAAGINADLPDVPYQSLSLHHTKPFGLGEGGLIIVPKDEFEDILKLIEYTTISPDESANWVNNGKISDISCAALLTRLETSAQWIPLYQQQAIRLVNIAEELGYSNLFCTDIPAMGYPLLAPYSIESHTLENSFFRVGKYYKPLAKTSNATSIFNRIINVPSHPDMHKVSDDNIRSVLQKILDKNLLT</sequence>
<dbReference type="AlphaFoldDB" id="A8FXN4"/>
<gene>
    <name evidence="3" type="ordered locus">Ssed_3003</name>
</gene>
<dbReference type="InterPro" id="IPR015421">
    <property type="entry name" value="PyrdxlP-dep_Trfase_major"/>
</dbReference>
<evidence type="ECO:0000256" key="2">
    <source>
        <dbReference type="RuleBase" id="RU004508"/>
    </source>
</evidence>
<evidence type="ECO:0000256" key="1">
    <source>
        <dbReference type="ARBA" id="ARBA00022898"/>
    </source>
</evidence>